<gene>
    <name evidence="3" type="ORF">A3G31_09895</name>
</gene>
<dbReference type="InterPro" id="IPR005232">
    <property type="entry name" value="LarE"/>
</dbReference>
<dbReference type="EMBL" id="MGDI01000011">
    <property type="protein sequence ID" value="OGL54466.1"/>
    <property type="molecule type" value="Genomic_DNA"/>
</dbReference>
<dbReference type="Proteomes" id="UP000178082">
    <property type="component" value="Unassembled WGS sequence"/>
</dbReference>
<evidence type="ECO:0000313" key="4">
    <source>
        <dbReference type="Proteomes" id="UP000178082"/>
    </source>
</evidence>
<name>A0A1F7SL07_9BACT</name>
<evidence type="ECO:0000259" key="2">
    <source>
        <dbReference type="Pfam" id="PF02540"/>
    </source>
</evidence>
<dbReference type="PANTHER" id="PTHR43169:SF2">
    <property type="entry name" value="NAD_GMP SYNTHASE DOMAIN-CONTAINING PROTEIN"/>
    <property type="match status" value="1"/>
</dbReference>
<dbReference type="CDD" id="cd01990">
    <property type="entry name" value="LarE-like"/>
    <property type="match status" value="1"/>
</dbReference>
<reference evidence="3 4" key="1">
    <citation type="journal article" date="2016" name="Nat. Commun.">
        <title>Thousands of microbial genomes shed light on interconnected biogeochemical processes in an aquifer system.</title>
        <authorList>
            <person name="Anantharaman K."/>
            <person name="Brown C.T."/>
            <person name="Hug L.A."/>
            <person name="Sharon I."/>
            <person name="Castelle C.J."/>
            <person name="Probst A.J."/>
            <person name="Thomas B.C."/>
            <person name="Singh A."/>
            <person name="Wilkins M.J."/>
            <person name="Karaoz U."/>
            <person name="Brodie E.L."/>
            <person name="Williams K.H."/>
            <person name="Hubbard S.S."/>
            <person name="Banfield J.F."/>
        </authorList>
    </citation>
    <scope>NUCLEOTIDE SEQUENCE [LARGE SCALE GENOMIC DNA]</scope>
</reference>
<dbReference type="PANTHER" id="PTHR43169">
    <property type="entry name" value="EXSB FAMILY PROTEIN"/>
    <property type="match status" value="1"/>
</dbReference>
<dbReference type="STRING" id="1817883.A3G31_09895"/>
<feature type="domain" description="NAD/GMP synthase" evidence="2">
    <location>
        <begin position="18"/>
        <end position="80"/>
    </location>
</feature>
<accession>A0A1F7SL07</accession>
<organism evidence="3 4">
    <name type="scientific">Candidatus Schekmanbacteria bacterium RIFCSPLOWO2_12_FULL_38_15</name>
    <dbReference type="NCBI Taxonomy" id="1817883"/>
    <lineage>
        <taxon>Bacteria</taxon>
        <taxon>Candidatus Schekmaniibacteriota</taxon>
    </lineage>
</organism>
<comment type="caution">
    <text evidence="3">The sequence shown here is derived from an EMBL/GenBank/DDBJ whole genome shotgun (WGS) entry which is preliminary data.</text>
</comment>
<proteinExistence type="predicted"/>
<dbReference type="InterPro" id="IPR014729">
    <property type="entry name" value="Rossmann-like_a/b/a_fold"/>
</dbReference>
<dbReference type="InterPro" id="IPR022310">
    <property type="entry name" value="NAD/GMP_synthase"/>
</dbReference>
<dbReference type="SUPFAM" id="SSF52402">
    <property type="entry name" value="Adenine nucleotide alpha hydrolases-like"/>
    <property type="match status" value="1"/>
</dbReference>
<dbReference type="Gene3D" id="3.40.50.620">
    <property type="entry name" value="HUPs"/>
    <property type="match status" value="1"/>
</dbReference>
<dbReference type="NCBIfam" id="TIGR00268">
    <property type="entry name" value="ATP-dependent sacrificial sulfur transferase LarE"/>
    <property type="match status" value="1"/>
</dbReference>
<dbReference type="GO" id="GO:0016783">
    <property type="term" value="F:sulfurtransferase activity"/>
    <property type="evidence" value="ECO:0007669"/>
    <property type="project" value="InterPro"/>
</dbReference>
<dbReference type="GO" id="GO:0006163">
    <property type="term" value="P:purine nucleotide metabolic process"/>
    <property type="evidence" value="ECO:0007669"/>
    <property type="project" value="UniProtKB-ARBA"/>
</dbReference>
<dbReference type="PIRSF" id="PIRSF006661">
    <property type="entry name" value="PP-lp_UCP006661"/>
    <property type="match status" value="1"/>
</dbReference>
<evidence type="ECO:0000313" key="3">
    <source>
        <dbReference type="EMBL" id="OGL54466.1"/>
    </source>
</evidence>
<dbReference type="AlphaFoldDB" id="A0A1F7SL07"/>
<protein>
    <submittedName>
        <fullName evidence="3">TIGR00268 family protein</fullName>
    </submittedName>
</protein>
<feature type="active site" description="Nucleophile and sulfur donor" evidence="1">
    <location>
        <position position="178"/>
    </location>
</feature>
<dbReference type="Pfam" id="PF02540">
    <property type="entry name" value="NAD_synthase"/>
    <property type="match status" value="1"/>
</dbReference>
<sequence>METAYEKNGKLKEILRSLESVLVAFSGGVDSTFLLKVAVDTLGRERVLAVTATSESYPKRELDEAIELAKIIGAKHISIESGEVDIPEFQHNPRNRCYYCKRELFSKLKETASQYKIKYVLDGTNFNDVTSDHRPGKLAADQLGIRSPLFEAGMTKDEIRFLSKISGLPTWEKPEFACLSSRFPYGTAITREKLVMVDRAEDFLKELGFRQLRVRHHDDIARIEVEEKDLKKFFENGIKDKVINKFKEIGYKYVAVDLQGYRRGSMNEAEEEVRYKL</sequence>
<dbReference type="InterPro" id="IPR052188">
    <property type="entry name" value="Ni-pincer_cofactor_biosynth"/>
</dbReference>
<evidence type="ECO:0000256" key="1">
    <source>
        <dbReference type="PIRSR" id="PIRSR006661-1"/>
    </source>
</evidence>